<organism evidence="1 2">
    <name type="scientific">Aquamicrobium lusatiense</name>
    <dbReference type="NCBI Taxonomy" id="89772"/>
    <lineage>
        <taxon>Bacteria</taxon>
        <taxon>Pseudomonadati</taxon>
        <taxon>Pseudomonadota</taxon>
        <taxon>Alphaproteobacteria</taxon>
        <taxon>Hyphomicrobiales</taxon>
        <taxon>Phyllobacteriaceae</taxon>
        <taxon>Aquamicrobium</taxon>
    </lineage>
</organism>
<protein>
    <submittedName>
        <fullName evidence="1">Uncharacterized protein</fullName>
    </submittedName>
</protein>
<sequence>MAGPGSSVLPGQTDAGPKRSYVFLRIPESGLIKDCEPGMQVRLRYARNTRLKDWEVS</sequence>
<comment type="caution">
    <text evidence="1">The sequence shown here is derived from an EMBL/GenBank/DDBJ whole genome shotgun (WGS) entry which is preliminary data.</text>
</comment>
<name>A0A7W9S500_9HYPH</name>
<keyword evidence="2" id="KW-1185">Reference proteome</keyword>
<dbReference type="AlphaFoldDB" id="A0A7W9S500"/>
<evidence type="ECO:0000313" key="2">
    <source>
        <dbReference type="Proteomes" id="UP000533306"/>
    </source>
</evidence>
<reference evidence="1 2" key="1">
    <citation type="submission" date="2020-08" db="EMBL/GenBank/DDBJ databases">
        <title>Genomic Encyclopedia of Type Strains, Phase IV (KMG-IV): sequencing the most valuable type-strain genomes for metagenomic binning, comparative biology and taxonomic classification.</title>
        <authorList>
            <person name="Goeker M."/>
        </authorList>
    </citation>
    <scope>NUCLEOTIDE SEQUENCE [LARGE SCALE GENOMIC DNA]</scope>
    <source>
        <strain evidence="1 2">DSM 11099</strain>
    </source>
</reference>
<dbReference type="EMBL" id="JACHEU010000004">
    <property type="protein sequence ID" value="MBB6014231.1"/>
    <property type="molecule type" value="Genomic_DNA"/>
</dbReference>
<accession>A0A7W9S500</accession>
<proteinExistence type="predicted"/>
<evidence type="ECO:0000313" key="1">
    <source>
        <dbReference type="EMBL" id="MBB6014231.1"/>
    </source>
</evidence>
<dbReference type="Proteomes" id="UP000533306">
    <property type="component" value="Unassembled WGS sequence"/>
</dbReference>
<gene>
    <name evidence="1" type="ORF">HNR59_003625</name>
</gene>